<proteinExistence type="predicted"/>
<feature type="region of interest" description="Disordered" evidence="1">
    <location>
        <begin position="148"/>
        <end position="167"/>
    </location>
</feature>
<reference evidence="2 3" key="1">
    <citation type="journal article" date="2018" name="Front. Microbiol.">
        <title>Genome-Wide Analysis of Corynespora cassiicola Leaf Fall Disease Putative Effectors.</title>
        <authorList>
            <person name="Lopez D."/>
            <person name="Ribeiro S."/>
            <person name="Label P."/>
            <person name="Fumanal B."/>
            <person name="Venisse J.S."/>
            <person name="Kohler A."/>
            <person name="de Oliveira R.R."/>
            <person name="Labutti K."/>
            <person name="Lipzen A."/>
            <person name="Lail K."/>
            <person name="Bauer D."/>
            <person name="Ohm R.A."/>
            <person name="Barry K.W."/>
            <person name="Spatafora J."/>
            <person name="Grigoriev I.V."/>
            <person name="Martin F.M."/>
            <person name="Pujade-Renaud V."/>
        </authorList>
    </citation>
    <scope>NUCLEOTIDE SEQUENCE [LARGE SCALE GENOMIC DNA]</scope>
    <source>
        <strain evidence="2 3">Philippines</strain>
    </source>
</reference>
<dbReference type="Proteomes" id="UP000240883">
    <property type="component" value="Unassembled WGS sequence"/>
</dbReference>
<organism evidence="2 3">
    <name type="scientific">Corynespora cassiicola Philippines</name>
    <dbReference type="NCBI Taxonomy" id="1448308"/>
    <lineage>
        <taxon>Eukaryota</taxon>
        <taxon>Fungi</taxon>
        <taxon>Dikarya</taxon>
        <taxon>Ascomycota</taxon>
        <taxon>Pezizomycotina</taxon>
        <taxon>Dothideomycetes</taxon>
        <taxon>Pleosporomycetidae</taxon>
        <taxon>Pleosporales</taxon>
        <taxon>Corynesporascaceae</taxon>
        <taxon>Corynespora</taxon>
    </lineage>
</organism>
<name>A0A2T2NMY3_CORCC</name>
<sequence>MVPRKLATSVDSLAGTMAAAALATNRAQAQASCHGRGPVMEGDAAGLRVWARGRVLQPQAGASSSTSTSGASLLSMAAAWRAAVHRRTGWARGKKQRAGGGRRKKEGKKKISAGHDCARSERAAVTGRTALQMTAVAVLSLAEAGAIETRQSREGARSEIAGVVRER</sequence>
<gene>
    <name evidence="2" type="ORF">BS50DRAFT_372475</name>
</gene>
<evidence type="ECO:0000313" key="2">
    <source>
        <dbReference type="EMBL" id="PSN66729.1"/>
    </source>
</evidence>
<keyword evidence="3" id="KW-1185">Reference proteome</keyword>
<protein>
    <submittedName>
        <fullName evidence="2">Uncharacterized protein</fullName>
    </submittedName>
</protein>
<dbReference type="EMBL" id="KZ678135">
    <property type="protein sequence ID" value="PSN66729.1"/>
    <property type="molecule type" value="Genomic_DNA"/>
</dbReference>
<feature type="compositionally biased region" description="Basic residues" evidence="1">
    <location>
        <begin position="85"/>
        <end position="112"/>
    </location>
</feature>
<dbReference type="AlphaFoldDB" id="A0A2T2NMY3"/>
<feature type="region of interest" description="Disordered" evidence="1">
    <location>
        <begin position="85"/>
        <end position="120"/>
    </location>
</feature>
<accession>A0A2T2NMY3</accession>
<evidence type="ECO:0000256" key="1">
    <source>
        <dbReference type="SAM" id="MobiDB-lite"/>
    </source>
</evidence>
<evidence type="ECO:0000313" key="3">
    <source>
        <dbReference type="Proteomes" id="UP000240883"/>
    </source>
</evidence>